<dbReference type="AlphaFoldDB" id="A0AAV9EAY7"/>
<accession>A0AAV9EAY7</accession>
<keyword evidence="3" id="KW-1185">Reference proteome</keyword>
<gene>
    <name evidence="2" type="ORF">QJS10_CPA08g00199</name>
</gene>
<sequence>MRRSTLRQRSPLRPPMLRCPSPWPPLDGPLVRPRRGPSDRGSIASNGRRESHPTVRCDRPVIDGP</sequence>
<proteinExistence type="predicted"/>
<feature type="region of interest" description="Disordered" evidence="1">
    <location>
        <begin position="1"/>
        <end position="65"/>
    </location>
</feature>
<dbReference type="EMBL" id="JAUJYO010000008">
    <property type="protein sequence ID" value="KAK1310534.1"/>
    <property type="molecule type" value="Genomic_DNA"/>
</dbReference>
<reference evidence="2" key="2">
    <citation type="submission" date="2023-06" db="EMBL/GenBank/DDBJ databases">
        <authorList>
            <person name="Ma L."/>
            <person name="Liu K.-W."/>
            <person name="Li Z."/>
            <person name="Hsiao Y.-Y."/>
            <person name="Qi Y."/>
            <person name="Fu T."/>
            <person name="Tang G."/>
            <person name="Zhang D."/>
            <person name="Sun W.-H."/>
            <person name="Liu D.-K."/>
            <person name="Li Y."/>
            <person name="Chen G.-Z."/>
            <person name="Liu X.-D."/>
            <person name="Liao X.-Y."/>
            <person name="Jiang Y.-T."/>
            <person name="Yu X."/>
            <person name="Hao Y."/>
            <person name="Huang J."/>
            <person name="Zhao X.-W."/>
            <person name="Ke S."/>
            <person name="Chen Y.-Y."/>
            <person name="Wu W.-L."/>
            <person name="Hsu J.-L."/>
            <person name="Lin Y.-F."/>
            <person name="Huang M.-D."/>
            <person name="Li C.-Y."/>
            <person name="Huang L."/>
            <person name="Wang Z.-W."/>
            <person name="Zhao X."/>
            <person name="Zhong W.-Y."/>
            <person name="Peng D.-H."/>
            <person name="Ahmad S."/>
            <person name="Lan S."/>
            <person name="Zhang J.-S."/>
            <person name="Tsai W.-C."/>
            <person name="Van De Peer Y."/>
            <person name="Liu Z.-J."/>
        </authorList>
    </citation>
    <scope>NUCLEOTIDE SEQUENCE</scope>
    <source>
        <strain evidence="2">CP</strain>
        <tissue evidence="2">Leaves</tissue>
    </source>
</reference>
<feature type="compositionally biased region" description="Basic and acidic residues" evidence="1">
    <location>
        <begin position="47"/>
        <end position="65"/>
    </location>
</feature>
<reference evidence="2" key="1">
    <citation type="journal article" date="2023" name="Nat. Commun.">
        <title>Diploid and tetraploid genomes of Acorus and the evolution of monocots.</title>
        <authorList>
            <person name="Ma L."/>
            <person name="Liu K.W."/>
            <person name="Li Z."/>
            <person name="Hsiao Y.Y."/>
            <person name="Qi Y."/>
            <person name="Fu T."/>
            <person name="Tang G.D."/>
            <person name="Zhang D."/>
            <person name="Sun W.H."/>
            <person name="Liu D.K."/>
            <person name="Li Y."/>
            <person name="Chen G.Z."/>
            <person name="Liu X.D."/>
            <person name="Liao X.Y."/>
            <person name="Jiang Y.T."/>
            <person name="Yu X."/>
            <person name="Hao Y."/>
            <person name="Huang J."/>
            <person name="Zhao X.W."/>
            <person name="Ke S."/>
            <person name="Chen Y.Y."/>
            <person name="Wu W.L."/>
            <person name="Hsu J.L."/>
            <person name="Lin Y.F."/>
            <person name="Huang M.D."/>
            <person name="Li C.Y."/>
            <person name="Huang L."/>
            <person name="Wang Z.W."/>
            <person name="Zhao X."/>
            <person name="Zhong W.Y."/>
            <person name="Peng D.H."/>
            <person name="Ahmad S."/>
            <person name="Lan S."/>
            <person name="Zhang J.S."/>
            <person name="Tsai W.C."/>
            <person name="Van de Peer Y."/>
            <person name="Liu Z.J."/>
        </authorList>
    </citation>
    <scope>NUCLEOTIDE SEQUENCE</scope>
    <source>
        <strain evidence="2">CP</strain>
    </source>
</reference>
<dbReference type="Proteomes" id="UP001180020">
    <property type="component" value="Unassembled WGS sequence"/>
</dbReference>
<comment type="caution">
    <text evidence="2">The sequence shown here is derived from an EMBL/GenBank/DDBJ whole genome shotgun (WGS) entry which is preliminary data.</text>
</comment>
<protein>
    <submittedName>
        <fullName evidence="2">Uncharacterized protein</fullName>
    </submittedName>
</protein>
<evidence type="ECO:0000313" key="3">
    <source>
        <dbReference type="Proteomes" id="UP001180020"/>
    </source>
</evidence>
<name>A0AAV9EAY7_ACOCL</name>
<evidence type="ECO:0000256" key="1">
    <source>
        <dbReference type="SAM" id="MobiDB-lite"/>
    </source>
</evidence>
<organism evidence="2 3">
    <name type="scientific">Acorus calamus</name>
    <name type="common">Sweet flag</name>
    <dbReference type="NCBI Taxonomy" id="4465"/>
    <lineage>
        <taxon>Eukaryota</taxon>
        <taxon>Viridiplantae</taxon>
        <taxon>Streptophyta</taxon>
        <taxon>Embryophyta</taxon>
        <taxon>Tracheophyta</taxon>
        <taxon>Spermatophyta</taxon>
        <taxon>Magnoliopsida</taxon>
        <taxon>Liliopsida</taxon>
        <taxon>Acoraceae</taxon>
        <taxon>Acorus</taxon>
    </lineage>
</organism>
<evidence type="ECO:0000313" key="2">
    <source>
        <dbReference type="EMBL" id="KAK1310534.1"/>
    </source>
</evidence>